<dbReference type="AlphaFoldDB" id="A0A1M7L463"/>
<dbReference type="EMBL" id="FRAV01000082">
    <property type="protein sequence ID" value="SHM72566.1"/>
    <property type="molecule type" value="Genomic_DNA"/>
</dbReference>
<organism evidence="3 4">
    <name type="scientific">Chryseobacterium polytrichastri</name>
    <dbReference type="NCBI Taxonomy" id="1302687"/>
    <lineage>
        <taxon>Bacteria</taxon>
        <taxon>Pseudomonadati</taxon>
        <taxon>Bacteroidota</taxon>
        <taxon>Flavobacteriia</taxon>
        <taxon>Flavobacteriales</taxon>
        <taxon>Weeksellaceae</taxon>
        <taxon>Chryseobacterium group</taxon>
        <taxon>Chryseobacterium</taxon>
    </lineage>
</organism>
<evidence type="ECO:0000313" key="3">
    <source>
        <dbReference type="EMBL" id="SHM72566.1"/>
    </source>
</evidence>
<feature type="compositionally biased region" description="Basic and acidic residues" evidence="1">
    <location>
        <begin position="97"/>
        <end position="116"/>
    </location>
</feature>
<evidence type="ECO:0000313" key="4">
    <source>
        <dbReference type="Proteomes" id="UP000184364"/>
    </source>
</evidence>
<dbReference type="RefSeq" id="WP_073298056.1">
    <property type="nucleotide sequence ID" value="NZ_FRAV01000082.1"/>
</dbReference>
<feature type="region of interest" description="Disordered" evidence="1">
    <location>
        <begin position="53"/>
        <end position="116"/>
    </location>
</feature>
<dbReference type="InterPro" id="IPR025460">
    <property type="entry name" value="DUF4280"/>
</dbReference>
<evidence type="ECO:0000256" key="1">
    <source>
        <dbReference type="SAM" id="MobiDB-lite"/>
    </source>
</evidence>
<sequence length="276" mass="31370">MKNYTIQQGDTFNSLSQKFNIKDDGVLKTYHNLHCPIEDVMQEPIPGKQIIIPEDPEFFETKEPTSTPTSDDEMTNSTNEDKDSEEENQQESQPSEKPQKEEKKDDEKKKDNNSDDHESIYFVIQKATLQCNQGFTFPTLKVTSHQKHYANHSDNDPDYLAATEDDLQLNPTAKPFGQCKLKPSSSGYLPCTYAPSGKWQKVYDKTKVMDKACLTERSELMCSTGGKITILKHGQQSETTKSHVNNANTQEQQAYNPVVDFDALKEETDNNEAEAW</sequence>
<keyword evidence="4" id="KW-1185">Reference proteome</keyword>
<reference evidence="4" key="1">
    <citation type="submission" date="2016-11" db="EMBL/GenBank/DDBJ databases">
        <authorList>
            <person name="Varghese N."/>
            <person name="Submissions S."/>
        </authorList>
    </citation>
    <scope>NUCLEOTIDE SEQUENCE [LARGE SCALE GENOMIC DNA]</scope>
    <source>
        <strain evidence="4">DSM 26899</strain>
    </source>
</reference>
<gene>
    <name evidence="3" type="ORF">SAMN05444267_10822</name>
</gene>
<protein>
    <recommendedName>
        <fullName evidence="2">LysM domain-containing protein</fullName>
    </recommendedName>
</protein>
<proteinExistence type="predicted"/>
<dbReference type="STRING" id="1302687.SAMN05444267_10822"/>
<accession>A0A1M7L463</accession>
<dbReference type="OrthoDB" id="1215716at2"/>
<feature type="domain" description="LysM" evidence="2">
    <location>
        <begin position="2"/>
        <end position="52"/>
    </location>
</feature>
<dbReference type="PROSITE" id="PS51782">
    <property type="entry name" value="LYSM"/>
    <property type="match status" value="1"/>
</dbReference>
<dbReference type="InterPro" id="IPR018392">
    <property type="entry name" value="LysM"/>
</dbReference>
<name>A0A1M7L463_9FLAO</name>
<dbReference type="Pfam" id="PF14107">
    <property type="entry name" value="DUF4280"/>
    <property type="match status" value="1"/>
</dbReference>
<evidence type="ECO:0000259" key="2">
    <source>
        <dbReference type="PROSITE" id="PS51782"/>
    </source>
</evidence>
<dbReference type="Proteomes" id="UP000184364">
    <property type="component" value="Unassembled WGS sequence"/>
</dbReference>